<name>A0A318SR03_9RHOB</name>
<evidence type="ECO:0000256" key="7">
    <source>
        <dbReference type="NCBIfam" id="TIGR02488"/>
    </source>
</evidence>
<comment type="caution">
    <text evidence="12">The sequence shown here is derived from an EMBL/GenBank/DDBJ whole genome shotgun (WGS) entry which is preliminary data.</text>
</comment>
<dbReference type="EMBL" id="QJTE01000002">
    <property type="protein sequence ID" value="PYE84371.1"/>
    <property type="molecule type" value="Genomic_DNA"/>
</dbReference>
<evidence type="ECO:0000313" key="12">
    <source>
        <dbReference type="EMBL" id="PYE84371.1"/>
    </source>
</evidence>
<keyword evidence="12" id="KW-0969">Cilium</keyword>
<comment type="subunit">
    <text evidence="5 8">The basal body constitutes a major portion of the flagellar organelle and consists of four rings (L,P,S, and M) mounted on a central rod. The rod consists of about 26 subunits of FlgG in the distal portion, and FlgB, FlgC and FlgF are thought to build up the proximal portion of the rod with about 6 subunits each.</text>
</comment>
<evidence type="ECO:0000256" key="5">
    <source>
        <dbReference type="ARBA" id="ARBA00025933"/>
    </source>
</evidence>
<dbReference type="InterPro" id="IPR001444">
    <property type="entry name" value="Flag_bb_rod_N"/>
</dbReference>
<dbReference type="Proteomes" id="UP000248311">
    <property type="component" value="Unassembled WGS sequence"/>
</dbReference>
<dbReference type="InterPro" id="IPR012834">
    <property type="entry name" value="FlgG_G_neg"/>
</dbReference>
<organism evidence="12 13">
    <name type="scientific">Pseudoroseicyclus aestuarii</name>
    <dbReference type="NCBI Taxonomy" id="1795041"/>
    <lineage>
        <taxon>Bacteria</taxon>
        <taxon>Pseudomonadati</taxon>
        <taxon>Pseudomonadota</taxon>
        <taxon>Alphaproteobacteria</taxon>
        <taxon>Rhodobacterales</taxon>
        <taxon>Paracoccaceae</taxon>
        <taxon>Pseudoroseicyclus</taxon>
    </lineage>
</organism>
<evidence type="ECO:0000256" key="8">
    <source>
        <dbReference type="RuleBase" id="RU362116"/>
    </source>
</evidence>
<dbReference type="OrthoDB" id="9804559at2"/>
<evidence type="ECO:0000256" key="2">
    <source>
        <dbReference type="ARBA" id="ARBA00009677"/>
    </source>
</evidence>
<evidence type="ECO:0000256" key="6">
    <source>
        <dbReference type="ARBA" id="ARBA00032912"/>
    </source>
</evidence>
<gene>
    <name evidence="12" type="ORF">DFP88_102169</name>
</gene>
<dbReference type="NCBIfam" id="TIGR03506">
    <property type="entry name" value="FlgEFG_subfam"/>
    <property type="match status" value="2"/>
</dbReference>
<dbReference type="PROSITE" id="PS00588">
    <property type="entry name" value="FLAGELLA_BB_ROD"/>
    <property type="match status" value="1"/>
</dbReference>
<dbReference type="InterPro" id="IPR010930">
    <property type="entry name" value="Flg_bb/hook_C_dom"/>
</dbReference>
<proteinExistence type="inferred from homology"/>
<feature type="domain" description="Flagellar hook protein FlgE/F/G-like D1" evidence="11">
    <location>
        <begin position="96"/>
        <end position="159"/>
    </location>
</feature>
<dbReference type="GO" id="GO:0009426">
    <property type="term" value="C:bacterial-type flagellum basal body, distal rod"/>
    <property type="evidence" value="ECO:0007669"/>
    <property type="project" value="UniProtKB-UniRule"/>
</dbReference>
<evidence type="ECO:0000256" key="4">
    <source>
        <dbReference type="ARBA" id="ARBA00023143"/>
    </source>
</evidence>
<dbReference type="GO" id="GO:0071978">
    <property type="term" value="P:bacterial-type flagellum-dependent swarming motility"/>
    <property type="evidence" value="ECO:0007669"/>
    <property type="project" value="TreeGrafter"/>
</dbReference>
<dbReference type="InterPro" id="IPR020013">
    <property type="entry name" value="Flagellar_FlgE/F/G"/>
</dbReference>
<dbReference type="AlphaFoldDB" id="A0A318SR03"/>
<evidence type="ECO:0000259" key="10">
    <source>
        <dbReference type="Pfam" id="PF06429"/>
    </source>
</evidence>
<feature type="domain" description="Flagellar basal body rod protein N-terminal" evidence="9">
    <location>
        <begin position="6"/>
        <end position="34"/>
    </location>
</feature>
<keyword evidence="12" id="KW-0966">Cell projection</keyword>
<dbReference type="InterPro" id="IPR019776">
    <property type="entry name" value="Flagellar_basal_body_rod_CS"/>
</dbReference>
<feature type="domain" description="Flagellar basal-body/hook protein C-terminal" evidence="10">
    <location>
        <begin position="215"/>
        <end position="260"/>
    </location>
</feature>
<dbReference type="Pfam" id="PF00460">
    <property type="entry name" value="Flg_bb_rod"/>
    <property type="match status" value="1"/>
</dbReference>
<accession>A0A318SR03</accession>
<keyword evidence="4 8" id="KW-0975">Bacterial flagellum</keyword>
<dbReference type="InterPro" id="IPR037925">
    <property type="entry name" value="FlgE/F/G-like"/>
</dbReference>
<sequence length="261" mass="27037">MKALGTAATGMLAQQTNVDVISNNIANANTTGFKSSRAAFQDLIYQSLQREGSLTSAEGTARPVGVDIGLGVQAAGTVRLNTQGGLIATENQLDMAIDGRGYFTVAMPDGSTGYTRDGSFQLSAEGQLVTLHGNEVDPGIVIPEGATQVAVGQDGTVMAYVGNDPAPVELGQLTLTTFTNDAGLRQVGNNILIATDASGEPVAVNPGDEGVGVIRQGHLEGSNVNIIQQITDLISAQRAYEMNSKAIETADQMLTSANQIK</sequence>
<comment type="subcellular location">
    <subcellularLocation>
        <location evidence="1 8">Bacterial flagellum basal body</location>
    </subcellularLocation>
</comment>
<evidence type="ECO:0000259" key="9">
    <source>
        <dbReference type="Pfam" id="PF00460"/>
    </source>
</evidence>
<dbReference type="PANTHER" id="PTHR30435">
    <property type="entry name" value="FLAGELLAR PROTEIN"/>
    <property type="match status" value="1"/>
</dbReference>
<dbReference type="Pfam" id="PF22692">
    <property type="entry name" value="LlgE_F_G_D1"/>
    <property type="match status" value="1"/>
</dbReference>
<evidence type="ECO:0000313" key="13">
    <source>
        <dbReference type="Proteomes" id="UP000248311"/>
    </source>
</evidence>
<evidence type="ECO:0000259" key="11">
    <source>
        <dbReference type="Pfam" id="PF22692"/>
    </source>
</evidence>
<dbReference type="Pfam" id="PF06429">
    <property type="entry name" value="Flg_bbr_C"/>
    <property type="match status" value="1"/>
</dbReference>
<keyword evidence="12" id="KW-0282">Flagellum</keyword>
<reference evidence="12 13" key="1">
    <citation type="submission" date="2018-06" db="EMBL/GenBank/DDBJ databases">
        <title>Genomic Encyclopedia of Type Strains, Phase III (KMG-III): the genomes of soil and plant-associated and newly described type strains.</title>
        <authorList>
            <person name="Whitman W."/>
        </authorList>
    </citation>
    <scope>NUCLEOTIDE SEQUENCE [LARGE SCALE GENOMIC DNA]</scope>
    <source>
        <strain evidence="12 13">CECT 9025</strain>
    </source>
</reference>
<keyword evidence="13" id="KW-1185">Reference proteome</keyword>
<comment type="similarity">
    <text evidence="2 8">Belongs to the flagella basal body rod proteins family.</text>
</comment>
<evidence type="ECO:0000256" key="1">
    <source>
        <dbReference type="ARBA" id="ARBA00004117"/>
    </source>
</evidence>
<dbReference type="NCBIfam" id="TIGR02488">
    <property type="entry name" value="flgG_G_neg"/>
    <property type="match status" value="1"/>
</dbReference>
<evidence type="ECO:0000256" key="3">
    <source>
        <dbReference type="ARBA" id="ARBA00017948"/>
    </source>
</evidence>
<dbReference type="SUPFAM" id="SSF117143">
    <property type="entry name" value="Flagellar hook protein flgE"/>
    <property type="match status" value="1"/>
</dbReference>
<dbReference type="InterPro" id="IPR053967">
    <property type="entry name" value="LlgE_F_G-like_D1"/>
</dbReference>
<dbReference type="PANTHER" id="PTHR30435:SF19">
    <property type="entry name" value="FLAGELLAR BASAL-BODY ROD PROTEIN FLGG"/>
    <property type="match status" value="1"/>
</dbReference>
<dbReference type="RefSeq" id="WP_110813476.1">
    <property type="nucleotide sequence ID" value="NZ_QJTE01000002.1"/>
</dbReference>
<protein>
    <recommendedName>
        <fullName evidence="3 7">Flagellar basal-body rod protein FlgG</fullName>
    </recommendedName>
    <alternativeName>
        <fullName evidence="6 8">Distal rod protein</fullName>
    </alternativeName>
</protein>